<dbReference type="AlphaFoldDB" id="A0A0A5G6K8"/>
<evidence type="ECO:0000313" key="3">
    <source>
        <dbReference type="Proteomes" id="UP000030528"/>
    </source>
</evidence>
<keyword evidence="1" id="KW-0472">Membrane</keyword>
<dbReference type="RefSeq" id="WP_169449942.1">
    <property type="nucleotide sequence ID" value="NZ_AULI01000025.1"/>
</dbReference>
<gene>
    <name evidence="2" type="ORF">N781_09590</name>
</gene>
<organism evidence="2 3">
    <name type="scientific">Pontibacillus halophilus JSM 076056 = DSM 19796</name>
    <dbReference type="NCBI Taxonomy" id="1385510"/>
    <lineage>
        <taxon>Bacteria</taxon>
        <taxon>Bacillati</taxon>
        <taxon>Bacillota</taxon>
        <taxon>Bacilli</taxon>
        <taxon>Bacillales</taxon>
        <taxon>Bacillaceae</taxon>
        <taxon>Pontibacillus</taxon>
    </lineage>
</organism>
<comment type="caution">
    <text evidence="2">The sequence shown here is derived from an EMBL/GenBank/DDBJ whole genome shotgun (WGS) entry which is preliminary data.</text>
</comment>
<evidence type="ECO:0000256" key="1">
    <source>
        <dbReference type="SAM" id="Phobius"/>
    </source>
</evidence>
<dbReference type="Proteomes" id="UP000030528">
    <property type="component" value="Unassembled WGS sequence"/>
</dbReference>
<evidence type="ECO:0000313" key="2">
    <source>
        <dbReference type="EMBL" id="KGX88761.1"/>
    </source>
</evidence>
<accession>A0A0A5G6K8</accession>
<protein>
    <submittedName>
        <fullName evidence="2">Uncharacterized protein</fullName>
    </submittedName>
</protein>
<reference evidence="2 3" key="1">
    <citation type="submission" date="2013-08" db="EMBL/GenBank/DDBJ databases">
        <authorList>
            <person name="Huang J."/>
            <person name="Wang G."/>
        </authorList>
    </citation>
    <scope>NUCLEOTIDE SEQUENCE [LARGE SCALE GENOMIC DNA]</scope>
    <source>
        <strain evidence="2 3">JSM 076056</strain>
    </source>
</reference>
<name>A0A0A5G6K8_9BACI</name>
<keyword evidence="3" id="KW-1185">Reference proteome</keyword>
<dbReference type="EMBL" id="AVPE01000025">
    <property type="protein sequence ID" value="KGX88761.1"/>
    <property type="molecule type" value="Genomic_DNA"/>
</dbReference>
<proteinExistence type="predicted"/>
<dbReference type="STRING" id="1385510.GCA_000425205_03643"/>
<keyword evidence="1" id="KW-0812">Transmembrane</keyword>
<feature type="transmembrane region" description="Helical" evidence="1">
    <location>
        <begin position="29"/>
        <end position="49"/>
    </location>
</feature>
<keyword evidence="1" id="KW-1133">Transmembrane helix</keyword>
<sequence>MDSRKFLLLIILLMHVATLVNITVFDSEWNGLLMAWNTILFIAAIALVVPQFQRSRG</sequence>